<organism evidence="5 6">
    <name type="scientific">Fusarium sarcochroum</name>
    <dbReference type="NCBI Taxonomy" id="1208366"/>
    <lineage>
        <taxon>Eukaryota</taxon>
        <taxon>Fungi</taxon>
        <taxon>Dikarya</taxon>
        <taxon>Ascomycota</taxon>
        <taxon>Pezizomycotina</taxon>
        <taxon>Sordariomycetes</taxon>
        <taxon>Hypocreomycetidae</taxon>
        <taxon>Hypocreales</taxon>
        <taxon>Nectriaceae</taxon>
        <taxon>Fusarium</taxon>
        <taxon>Fusarium lateritium species complex</taxon>
    </lineage>
</organism>
<dbReference type="GO" id="GO:0048312">
    <property type="term" value="P:intracellular distribution of mitochondria"/>
    <property type="evidence" value="ECO:0007669"/>
    <property type="project" value="TreeGrafter"/>
</dbReference>
<dbReference type="GO" id="GO:0000266">
    <property type="term" value="P:mitochondrial fission"/>
    <property type="evidence" value="ECO:0007669"/>
    <property type="project" value="TreeGrafter"/>
</dbReference>
<evidence type="ECO:0000259" key="4">
    <source>
        <dbReference type="PROSITE" id="PS51718"/>
    </source>
</evidence>
<reference evidence="5" key="1">
    <citation type="journal article" date="2020" name="BMC Genomics">
        <title>Correction to: Identification and distribution of gene clusters required for synthesis of sphingolipid metabolism inhibitors in diverse species of the filamentous fungus Fusarium.</title>
        <authorList>
            <person name="Kim H.S."/>
            <person name="Lohmar J.M."/>
            <person name="Busman M."/>
            <person name="Brown D.W."/>
            <person name="Naumann T.A."/>
            <person name="Divon H.H."/>
            <person name="Lysoe E."/>
            <person name="Uhlig S."/>
            <person name="Proctor R.H."/>
        </authorList>
    </citation>
    <scope>NUCLEOTIDE SEQUENCE</scope>
    <source>
        <strain evidence="5">NRRL 20472</strain>
    </source>
</reference>
<dbReference type="Gene3D" id="3.40.50.300">
    <property type="entry name" value="P-loop containing nucleotide triphosphate hydrolases"/>
    <property type="match status" value="1"/>
</dbReference>
<dbReference type="InterPro" id="IPR022812">
    <property type="entry name" value="Dynamin"/>
</dbReference>
<comment type="caution">
    <text evidence="5">The sequence shown here is derived from an EMBL/GenBank/DDBJ whole genome shotgun (WGS) entry which is preliminary data.</text>
</comment>
<dbReference type="Pfam" id="PF02212">
    <property type="entry name" value="GED"/>
    <property type="match status" value="1"/>
</dbReference>
<dbReference type="InterPro" id="IPR027417">
    <property type="entry name" value="P-loop_NTPase"/>
</dbReference>
<keyword evidence="6" id="KW-1185">Reference proteome</keyword>
<dbReference type="CDD" id="cd08771">
    <property type="entry name" value="DLP_1"/>
    <property type="match status" value="1"/>
</dbReference>
<dbReference type="InterPro" id="IPR030381">
    <property type="entry name" value="G_DYNAMIN_dom"/>
</dbReference>
<dbReference type="Pfam" id="PF00350">
    <property type="entry name" value="Dynamin_N"/>
    <property type="match status" value="1"/>
</dbReference>
<dbReference type="PROSITE" id="PS51388">
    <property type="entry name" value="GED"/>
    <property type="match status" value="1"/>
</dbReference>
<dbReference type="InterPro" id="IPR000375">
    <property type="entry name" value="Dynamin_stalk"/>
</dbReference>
<evidence type="ECO:0008006" key="7">
    <source>
        <dbReference type="Google" id="ProtNLM"/>
    </source>
</evidence>
<evidence type="ECO:0000313" key="5">
    <source>
        <dbReference type="EMBL" id="KAF4964584.1"/>
    </source>
</evidence>
<dbReference type="OrthoDB" id="415706at2759"/>
<evidence type="ECO:0000256" key="2">
    <source>
        <dbReference type="ARBA" id="ARBA00023134"/>
    </source>
</evidence>
<dbReference type="InterPro" id="IPR003130">
    <property type="entry name" value="GED"/>
</dbReference>
<reference evidence="5" key="2">
    <citation type="submission" date="2020-05" db="EMBL/GenBank/DDBJ databases">
        <authorList>
            <person name="Kim H.-S."/>
            <person name="Proctor R.H."/>
            <person name="Brown D.W."/>
        </authorList>
    </citation>
    <scope>NUCLEOTIDE SEQUENCE</scope>
    <source>
        <strain evidence="5">NRRL 20472</strain>
    </source>
</reference>
<evidence type="ECO:0000256" key="1">
    <source>
        <dbReference type="ARBA" id="ARBA00022741"/>
    </source>
</evidence>
<dbReference type="InterPro" id="IPR045063">
    <property type="entry name" value="Dynamin_N"/>
</dbReference>
<dbReference type="SMART" id="SM00053">
    <property type="entry name" value="DYNc"/>
    <property type="match status" value="1"/>
</dbReference>
<dbReference type="GO" id="GO:0016020">
    <property type="term" value="C:membrane"/>
    <property type="evidence" value="ECO:0007669"/>
    <property type="project" value="TreeGrafter"/>
</dbReference>
<dbReference type="SUPFAM" id="SSF52540">
    <property type="entry name" value="P-loop containing nucleoside triphosphate hydrolases"/>
    <property type="match status" value="1"/>
</dbReference>
<dbReference type="GO" id="GO:0016559">
    <property type="term" value="P:peroxisome fission"/>
    <property type="evidence" value="ECO:0007669"/>
    <property type="project" value="TreeGrafter"/>
</dbReference>
<dbReference type="AlphaFoldDB" id="A0A8H4TV86"/>
<dbReference type="GO" id="GO:0005874">
    <property type="term" value="C:microtubule"/>
    <property type="evidence" value="ECO:0007669"/>
    <property type="project" value="TreeGrafter"/>
</dbReference>
<dbReference type="InterPro" id="IPR001401">
    <property type="entry name" value="Dynamin_GTPase"/>
</dbReference>
<feature type="domain" description="GED" evidence="3">
    <location>
        <begin position="618"/>
        <end position="709"/>
    </location>
</feature>
<dbReference type="PRINTS" id="PR00195">
    <property type="entry name" value="DYNAMIN"/>
</dbReference>
<protein>
    <recommendedName>
        <fullName evidence="7">Interferon-induced GTP-binding protein Mx</fullName>
    </recommendedName>
</protein>
<evidence type="ECO:0000313" key="6">
    <source>
        <dbReference type="Proteomes" id="UP000622797"/>
    </source>
</evidence>
<gene>
    <name evidence="5" type="ORF">FSARC_7490</name>
</gene>
<sequence length="712" mass="81628">MRISLDSDVLSQLNAPEAKALHDISDSLSTCGVGKTIDLPQIIVVGEQSAGKSSVLEAISHVRFPVKGNLCTRFATELVLRQANETRIDVSVKLKNKWRSPRFFQRTGFRDADLADIIAEATEYMGLTKTGKEFSDDVLRLEIKGPKIYPLSLVDLPGFFHTDTEDQSLSGKKMVDKLVKSYMRQTNNIILMVIAANNNLANQVALHEVRKVDPERQRTIGVITKPDLTRPLSIDERVYIKLAKNQEGAHKLQLRWHVLRNRAEDEEGLEARDKIEELCFRKSAWAAIPREDRGIENLRKKLSRVLYNHIRNSLPEVAEDIETNLRERQEELDKLGKPRSTQEDMRSFLLTIAGDFQRLVRDGTYGRYNDDFFGDLDDENRKFRAQLRNFSRTFDHVLRTKGSTKVVLSDDESEPEEDDIPDYLEEFLGRYPYEFPDPEFTTVDELCIELEKQAAINQGLEFPGSPNKDLAMQLFKNQASPWKAIAKHHIKIVATAAKAFVEQVCKYVVGPSCTNQTMEAILSICVDPFFDEREKVLQAKIDELLRPYAQGYALPLDMEFYQVLSKKSADRFASRFTELMREKHPERFEESDKPRFSLKKITQAVSSDEGLSEGEFGSDTVVDMVMTYYDMARRTFTDNVTNLAIESCLVCDMPDILTPTQVDRMSKERLQELAAETDETLSRRKHLQEEVEILRKGLDQCRRYRPRTVTGE</sequence>
<proteinExistence type="predicted"/>
<dbReference type="PANTHER" id="PTHR11566">
    <property type="entry name" value="DYNAMIN"/>
    <property type="match status" value="1"/>
</dbReference>
<keyword evidence="1" id="KW-0547">Nucleotide-binding</keyword>
<dbReference type="PROSITE" id="PS51718">
    <property type="entry name" value="G_DYNAMIN_2"/>
    <property type="match status" value="1"/>
</dbReference>
<dbReference type="GO" id="GO:0005525">
    <property type="term" value="F:GTP binding"/>
    <property type="evidence" value="ECO:0007669"/>
    <property type="project" value="InterPro"/>
</dbReference>
<dbReference type="PANTHER" id="PTHR11566:SF21">
    <property type="entry name" value="DYNAMIN RELATED PROTEIN 1, ISOFORM A"/>
    <property type="match status" value="1"/>
</dbReference>
<dbReference type="Proteomes" id="UP000622797">
    <property type="component" value="Unassembled WGS sequence"/>
</dbReference>
<dbReference type="GO" id="GO:0003924">
    <property type="term" value="F:GTPase activity"/>
    <property type="evidence" value="ECO:0007669"/>
    <property type="project" value="InterPro"/>
</dbReference>
<name>A0A8H4TV86_9HYPO</name>
<feature type="domain" description="Dynamin-type G" evidence="4">
    <location>
        <begin position="36"/>
        <end position="315"/>
    </location>
</feature>
<evidence type="ECO:0000259" key="3">
    <source>
        <dbReference type="PROSITE" id="PS51388"/>
    </source>
</evidence>
<dbReference type="GO" id="GO:0006897">
    <property type="term" value="P:endocytosis"/>
    <property type="evidence" value="ECO:0007669"/>
    <property type="project" value="TreeGrafter"/>
</dbReference>
<dbReference type="GO" id="GO:0005739">
    <property type="term" value="C:mitochondrion"/>
    <property type="evidence" value="ECO:0007669"/>
    <property type="project" value="TreeGrafter"/>
</dbReference>
<dbReference type="Pfam" id="PF01031">
    <property type="entry name" value="Dynamin_M"/>
    <property type="match status" value="1"/>
</dbReference>
<accession>A0A8H4TV86</accession>
<dbReference type="GO" id="GO:0008017">
    <property type="term" value="F:microtubule binding"/>
    <property type="evidence" value="ECO:0007669"/>
    <property type="project" value="TreeGrafter"/>
</dbReference>
<keyword evidence="2" id="KW-0342">GTP-binding</keyword>
<dbReference type="InterPro" id="IPR020850">
    <property type="entry name" value="GED_dom"/>
</dbReference>
<dbReference type="EMBL" id="JABEXW010000399">
    <property type="protein sequence ID" value="KAF4964584.1"/>
    <property type="molecule type" value="Genomic_DNA"/>
</dbReference>